<dbReference type="InterPro" id="IPR047873">
    <property type="entry name" value="Ribosomal_uL16"/>
</dbReference>
<dbReference type="InterPro" id="IPR000114">
    <property type="entry name" value="Ribosomal_uL16_bact-type"/>
</dbReference>
<dbReference type="Gene3D" id="3.90.1170.10">
    <property type="entry name" value="Ribosomal protein L10e/L16"/>
    <property type="match status" value="1"/>
</dbReference>
<protein>
    <submittedName>
        <fullName evidence="5">Ribosomal protein L16</fullName>
    </submittedName>
</protein>
<keyword evidence="5" id="KW-0496">Mitochondrion</keyword>
<dbReference type="AlphaFoldDB" id="A0A2U9GIJ2"/>
<dbReference type="EMBL" id="MG271845">
    <property type="protein sequence ID" value="AWQ64052.1"/>
    <property type="molecule type" value="Genomic_DNA"/>
</dbReference>
<evidence type="ECO:0000256" key="4">
    <source>
        <dbReference type="RuleBase" id="RU004413"/>
    </source>
</evidence>
<dbReference type="PANTHER" id="PTHR12220">
    <property type="entry name" value="50S/60S RIBOSOMAL PROTEIN L16"/>
    <property type="match status" value="1"/>
</dbReference>
<dbReference type="PANTHER" id="PTHR12220:SF13">
    <property type="entry name" value="LARGE RIBOSOMAL SUBUNIT PROTEIN UL16M"/>
    <property type="match status" value="1"/>
</dbReference>
<keyword evidence="2 4" id="KW-0689">Ribosomal protein</keyword>
<dbReference type="InterPro" id="IPR016180">
    <property type="entry name" value="Ribosomal_uL16_dom"/>
</dbReference>
<reference evidence="5" key="1">
    <citation type="journal article" date="2018" name="Genome Biol. Evol.">
        <title>Recurrent loss, horizontal transfer, and the obscure origins of mitochondrial introns in diatoms (Bacillariophyta).</title>
        <authorList>
            <person name="Guillory W.X."/>
            <person name="Onyshchenko A."/>
            <person name="Ruck E.C."/>
            <person name="Parks M."/>
            <person name="Nakov T."/>
            <person name="Wickett N.J."/>
            <person name="Alverson A.J."/>
        </authorList>
    </citation>
    <scope>NUCLEOTIDE SEQUENCE</scope>
    <source>
        <strain evidence="5">CCMP1855</strain>
    </source>
</reference>
<gene>
    <name evidence="5" type="primary">rpl16</name>
</gene>
<proteinExistence type="inferred from homology"/>
<evidence type="ECO:0000313" key="5">
    <source>
        <dbReference type="EMBL" id="AWQ64052.1"/>
    </source>
</evidence>
<dbReference type="InterPro" id="IPR036920">
    <property type="entry name" value="Ribosomal_uL16_sf"/>
</dbReference>
<dbReference type="GeneID" id="36957309"/>
<dbReference type="GO" id="GO:0006412">
    <property type="term" value="P:translation"/>
    <property type="evidence" value="ECO:0007669"/>
    <property type="project" value="InterPro"/>
</dbReference>
<dbReference type="GO" id="GO:0003735">
    <property type="term" value="F:structural constituent of ribosome"/>
    <property type="evidence" value="ECO:0007669"/>
    <property type="project" value="InterPro"/>
</dbReference>
<dbReference type="RefSeq" id="YP_009495405.1">
    <property type="nucleotide sequence ID" value="NC_037986.1"/>
</dbReference>
<sequence>MFLQPRKTKYKKTRKGKLKKLEFKANSIRFGELGLKAEVAGLISARQIEAARRTIARKIKRKGKIWICIFPDLPVTAKPTESRMGKGKGAVSHWVARVRGGTTLFEVCGVPTHIGIEALKAGSKKLPIKTKIFD</sequence>
<dbReference type="Pfam" id="PF00252">
    <property type="entry name" value="Ribosomal_L16"/>
    <property type="match status" value="1"/>
</dbReference>
<dbReference type="InterPro" id="IPR020798">
    <property type="entry name" value="Ribosomal_uL16_CS"/>
</dbReference>
<evidence type="ECO:0000256" key="2">
    <source>
        <dbReference type="ARBA" id="ARBA00022980"/>
    </source>
</evidence>
<dbReference type="CDD" id="cd01433">
    <property type="entry name" value="Ribosomal_L16_L10e"/>
    <property type="match status" value="1"/>
</dbReference>
<accession>A0A2U9GIJ2</accession>
<dbReference type="FunFam" id="3.90.1170.10:FF:000001">
    <property type="entry name" value="50S ribosomal protein L16"/>
    <property type="match status" value="1"/>
</dbReference>
<dbReference type="PRINTS" id="PR00060">
    <property type="entry name" value="RIBOSOMALL16"/>
</dbReference>
<keyword evidence="3 4" id="KW-0687">Ribonucleoprotein</keyword>
<evidence type="ECO:0000256" key="1">
    <source>
        <dbReference type="ARBA" id="ARBA00008931"/>
    </source>
</evidence>
<dbReference type="SUPFAM" id="SSF54686">
    <property type="entry name" value="Ribosomal protein L16p/L10e"/>
    <property type="match status" value="1"/>
</dbReference>
<geneLocation type="mitochondrion" evidence="5"/>
<dbReference type="GO" id="GO:0005840">
    <property type="term" value="C:ribosome"/>
    <property type="evidence" value="ECO:0007669"/>
    <property type="project" value="UniProtKB-KW"/>
</dbReference>
<evidence type="ECO:0000256" key="3">
    <source>
        <dbReference type="ARBA" id="ARBA00023274"/>
    </source>
</evidence>
<organism evidence="5">
    <name type="scientific">Cylindrotheca closterium</name>
    <dbReference type="NCBI Taxonomy" id="2856"/>
    <lineage>
        <taxon>Eukaryota</taxon>
        <taxon>Sar</taxon>
        <taxon>Stramenopiles</taxon>
        <taxon>Ochrophyta</taxon>
        <taxon>Bacillariophyta</taxon>
        <taxon>Bacillariophyceae</taxon>
        <taxon>Bacillariophycidae</taxon>
        <taxon>Bacillariales</taxon>
        <taxon>Bacillariaceae</taxon>
        <taxon>Cylindrotheca</taxon>
    </lineage>
</organism>
<name>A0A2U9GIJ2_9STRA</name>
<dbReference type="GO" id="GO:1990904">
    <property type="term" value="C:ribonucleoprotein complex"/>
    <property type="evidence" value="ECO:0007669"/>
    <property type="project" value="UniProtKB-KW"/>
</dbReference>
<dbReference type="PROSITE" id="PS00701">
    <property type="entry name" value="RIBOSOMAL_L16_2"/>
    <property type="match status" value="1"/>
</dbReference>
<comment type="similarity">
    <text evidence="1 4">Belongs to the universal ribosomal protein uL16 family.</text>
</comment>
<dbReference type="NCBIfam" id="TIGR01164">
    <property type="entry name" value="rplP_bact"/>
    <property type="match status" value="1"/>
</dbReference>
<dbReference type="GO" id="GO:0019843">
    <property type="term" value="F:rRNA binding"/>
    <property type="evidence" value="ECO:0007669"/>
    <property type="project" value="InterPro"/>
</dbReference>